<accession>K3XBN4</accession>
<dbReference type="GO" id="GO:0046872">
    <property type="term" value="F:metal ion binding"/>
    <property type="evidence" value="ECO:0007669"/>
    <property type="project" value="UniProtKB-KW"/>
</dbReference>
<dbReference type="Pfam" id="PF03226">
    <property type="entry name" value="Yippee-Mis18"/>
    <property type="match status" value="1"/>
</dbReference>
<dbReference type="EMBL" id="GL376576">
    <property type="status" value="NOT_ANNOTATED_CDS"/>
    <property type="molecule type" value="Genomic_DNA"/>
</dbReference>
<dbReference type="InParanoid" id="K3XBN4"/>
<dbReference type="Proteomes" id="UP000019132">
    <property type="component" value="Unassembled WGS sequence"/>
</dbReference>
<dbReference type="HOGENOM" id="CLU_043857_3_1_1"/>
<evidence type="ECO:0000259" key="5">
    <source>
        <dbReference type="PROSITE" id="PS51792"/>
    </source>
</evidence>
<dbReference type="AlphaFoldDB" id="K3XBN4"/>
<dbReference type="PANTHER" id="PTHR13848">
    <property type="entry name" value="PROTEIN YIPPEE-LIKE CG15309-RELATED"/>
    <property type="match status" value="1"/>
</dbReference>
<evidence type="ECO:0000256" key="1">
    <source>
        <dbReference type="ARBA" id="ARBA00005613"/>
    </source>
</evidence>
<dbReference type="OMA" id="YNCAACE"/>
<feature type="domain" description="Yippee" evidence="5">
    <location>
        <begin position="1"/>
        <end position="87"/>
    </location>
</feature>
<dbReference type="InterPro" id="IPR034751">
    <property type="entry name" value="Yippee"/>
</dbReference>
<dbReference type="PROSITE" id="PS51792">
    <property type="entry name" value="YIPPEE"/>
    <property type="match status" value="1"/>
</dbReference>
<protein>
    <recommendedName>
        <fullName evidence="4">Protein yippee-like</fullName>
    </recommendedName>
</protein>
<dbReference type="VEuPathDB" id="FungiDB:PYU1_G014602"/>
<reference evidence="7" key="1">
    <citation type="journal article" date="2010" name="Genome Biol.">
        <title>Genome sequence of the necrotrophic plant pathogen Pythium ultimum reveals original pathogenicity mechanisms and effector repertoire.</title>
        <authorList>
            <person name="Levesque C.A."/>
            <person name="Brouwer H."/>
            <person name="Cano L."/>
            <person name="Hamilton J.P."/>
            <person name="Holt C."/>
            <person name="Huitema E."/>
            <person name="Raffaele S."/>
            <person name="Robideau G.P."/>
            <person name="Thines M."/>
            <person name="Win J."/>
            <person name="Zerillo M.M."/>
            <person name="Beakes G.W."/>
            <person name="Boore J.L."/>
            <person name="Busam D."/>
            <person name="Dumas B."/>
            <person name="Ferriera S."/>
            <person name="Fuerstenberg S.I."/>
            <person name="Gachon C.M."/>
            <person name="Gaulin E."/>
            <person name="Govers F."/>
            <person name="Grenville-Briggs L."/>
            <person name="Horner N."/>
            <person name="Hostetler J."/>
            <person name="Jiang R.H."/>
            <person name="Johnson J."/>
            <person name="Krajaejun T."/>
            <person name="Lin H."/>
            <person name="Meijer H.J."/>
            <person name="Moore B."/>
            <person name="Morris P."/>
            <person name="Phuntmart V."/>
            <person name="Puiu D."/>
            <person name="Shetty J."/>
            <person name="Stajich J.E."/>
            <person name="Tripathy S."/>
            <person name="Wawra S."/>
            <person name="van West P."/>
            <person name="Whitty B.R."/>
            <person name="Coutinho P.M."/>
            <person name="Henrissat B."/>
            <person name="Martin F."/>
            <person name="Thomas P.D."/>
            <person name="Tyler B.M."/>
            <person name="De Vries R.P."/>
            <person name="Kamoun S."/>
            <person name="Yandell M."/>
            <person name="Tisserat N."/>
            <person name="Buell C.R."/>
        </authorList>
    </citation>
    <scope>NUCLEOTIDE SEQUENCE</scope>
    <source>
        <strain evidence="7">DAOM:BR144</strain>
    </source>
</reference>
<organism evidence="6 7">
    <name type="scientific">Globisporangium ultimum (strain ATCC 200006 / CBS 805.95 / DAOM BR144)</name>
    <name type="common">Pythium ultimum</name>
    <dbReference type="NCBI Taxonomy" id="431595"/>
    <lineage>
        <taxon>Eukaryota</taxon>
        <taxon>Sar</taxon>
        <taxon>Stramenopiles</taxon>
        <taxon>Oomycota</taxon>
        <taxon>Peronosporomycetes</taxon>
        <taxon>Pythiales</taxon>
        <taxon>Pythiaceae</taxon>
        <taxon>Globisporangium</taxon>
    </lineage>
</organism>
<reference evidence="6" key="3">
    <citation type="submission" date="2015-02" db="UniProtKB">
        <authorList>
            <consortium name="EnsemblProtists"/>
        </authorList>
    </citation>
    <scope>IDENTIFICATION</scope>
    <source>
        <strain evidence="6">DAOM BR144</strain>
    </source>
</reference>
<evidence type="ECO:0000256" key="4">
    <source>
        <dbReference type="RuleBase" id="RU110713"/>
    </source>
</evidence>
<reference evidence="7" key="2">
    <citation type="submission" date="2010-04" db="EMBL/GenBank/DDBJ databases">
        <authorList>
            <person name="Buell R."/>
            <person name="Hamilton J."/>
            <person name="Hostetler J."/>
        </authorList>
    </citation>
    <scope>NUCLEOTIDE SEQUENCE [LARGE SCALE GENOMIC DNA]</scope>
    <source>
        <strain evidence="7">DAOM:BR144</strain>
    </source>
</reference>
<dbReference type="eggNOG" id="KOG3399">
    <property type="taxonomic scope" value="Eukaryota"/>
</dbReference>
<comment type="similarity">
    <text evidence="1 4">Belongs to the yippee family.</text>
</comment>
<evidence type="ECO:0000313" key="7">
    <source>
        <dbReference type="Proteomes" id="UP000019132"/>
    </source>
</evidence>
<dbReference type="InterPro" id="IPR004910">
    <property type="entry name" value="Yippee/Mis18/Cereblon"/>
</dbReference>
<dbReference type="STRING" id="431595.K3XBN4"/>
<keyword evidence="3" id="KW-0862">Zinc</keyword>
<proteinExistence type="inferred from homology"/>
<evidence type="ECO:0000256" key="2">
    <source>
        <dbReference type="ARBA" id="ARBA00022723"/>
    </source>
</evidence>
<keyword evidence="2" id="KW-0479">Metal-binding</keyword>
<sequence>MGKVFEVYVDSAKVFCCRQCKAQLSVNVCTGPPEERTLMTGEHVVVDLFCNTCWSPVGWKYEEAQDPSQKYKEGKFILELAKTHRGD</sequence>
<evidence type="ECO:0000313" key="6">
    <source>
        <dbReference type="EnsemblProtists" id="PYU1_T014633"/>
    </source>
</evidence>
<dbReference type="InterPro" id="IPR039058">
    <property type="entry name" value="Yippee_fam"/>
</dbReference>
<evidence type="ECO:0000256" key="3">
    <source>
        <dbReference type="ARBA" id="ARBA00022833"/>
    </source>
</evidence>
<dbReference type="EnsemblProtists" id="PYU1_T014633">
    <property type="protein sequence ID" value="PYU1_T014633"/>
    <property type="gene ID" value="PYU1_G014602"/>
</dbReference>
<keyword evidence="7" id="KW-1185">Reference proteome</keyword>
<name>K3XBN4_GLOUD</name>